<sequence>MRLLLVTCFLAALFQNTWAQPDNTTTAAPPSNTTVGNVNTTANINVSVSSTSSSSSVTPVSGSSSTSTVNPSSTSTVNPSSTSTVNPSSNPTQSPAAPNITNNETTAASPNTTDANATTTLPTTTTTVTTTEKPLMDFSRDRAVFILTLTLGPNSTADVVYTNLNLTREQLLASISQYFQQSAAIDLTKRDGSDDYSLLLKFFFTQIYGINSTLEEKIRNATIDLNNTETELTVSSRTLEKISQFFQNASDDPCFAINVCPVGYDCEARGCSLRSSCGPDTCNGNGQCVVSLFSDRTTATKCICDESYDTEYYGDQCESSRTGKLQIIAIIAGVLGAAILVLLLIIIIICVTQRRKGSGYEISKGHKNKAYDGEMTS</sequence>
<keyword evidence="3" id="KW-0732">Signal</keyword>
<dbReference type="AlphaFoldDB" id="A0AAV2HPE3"/>
<accession>A0AAV2HPE3</accession>
<comment type="caution">
    <text evidence="4">The sequence shown here is derived from an EMBL/GenBank/DDBJ whole genome shotgun (WGS) entry which is preliminary data.</text>
</comment>
<organism evidence="4 5">
    <name type="scientific">Lymnaea stagnalis</name>
    <name type="common">Great pond snail</name>
    <name type="synonym">Helix stagnalis</name>
    <dbReference type="NCBI Taxonomy" id="6523"/>
    <lineage>
        <taxon>Eukaryota</taxon>
        <taxon>Metazoa</taxon>
        <taxon>Spiralia</taxon>
        <taxon>Lophotrochozoa</taxon>
        <taxon>Mollusca</taxon>
        <taxon>Gastropoda</taxon>
        <taxon>Heterobranchia</taxon>
        <taxon>Euthyneura</taxon>
        <taxon>Panpulmonata</taxon>
        <taxon>Hygrophila</taxon>
        <taxon>Lymnaeoidea</taxon>
        <taxon>Lymnaeidae</taxon>
        <taxon>Lymnaea</taxon>
    </lineage>
</organism>
<dbReference type="EMBL" id="CAXITT010000200">
    <property type="protein sequence ID" value="CAL1535378.1"/>
    <property type="molecule type" value="Genomic_DNA"/>
</dbReference>
<feature type="chain" id="PRO_5043427288" evidence="3">
    <location>
        <begin position="20"/>
        <end position="377"/>
    </location>
</feature>
<evidence type="ECO:0000313" key="5">
    <source>
        <dbReference type="Proteomes" id="UP001497497"/>
    </source>
</evidence>
<keyword evidence="2" id="KW-0472">Membrane</keyword>
<feature type="region of interest" description="Disordered" evidence="1">
    <location>
        <begin position="49"/>
        <end position="129"/>
    </location>
</feature>
<evidence type="ECO:0000256" key="2">
    <source>
        <dbReference type="SAM" id="Phobius"/>
    </source>
</evidence>
<gene>
    <name evidence="4" type="ORF">GSLYS_00009338001</name>
</gene>
<feature type="compositionally biased region" description="Low complexity" evidence="1">
    <location>
        <begin position="105"/>
        <end position="129"/>
    </location>
</feature>
<keyword evidence="5" id="KW-1185">Reference proteome</keyword>
<feature type="signal peptide" evidence="3">
    <location>
        <begin position="1"/>
        <end position="19"/>
    </location>
</feature>
<protein>
    <submittedName>
        <fullName evidence="4">Uncharacterized protein</fullName>
    </submittedName>
</protein>
<evidence type="ECO:0000256" key="3">
    <source>
        <dbReference type="SAM" id="SignalP"/>
    </source>
</evidence>
<proteinExistence type="predicted"/>
<evidence type="ECO:0000313" key="4">
    <source>
        <dbReference type="EMBL" id="CAL1535378.1"/>
    </source>
</evidence>
<keyword evidence="2" id="KW-0812">Transmembrane</keyword>
<evidence type="ECO:0000256" key="1">
    <source>
        <dbReference type="SAM" id="MobiDB-lite"/>
    </source>
</evidence>
<feature type="transmembrane region" description="Helical" evidence="2">
    <location>
        <begin position="327"/>
        <end position="351"/>
    </location>
</feature>
<name>A0AAV2HPE3_LYMST</name>
<keyword evidence="2" id="KW-1133">Transmembrane helix</keyword>
<feature type="compositionally biased region" description="Low complexity" evidence="1">
    <location>
        <begin position="49"/>
        <end position="95"/>
    </location>
</feature>
<dbReference type="Proteomes" id="UP001497497">
    <property type="component" value="Unassembled WGS sequence"/>
</dbReference>
<reference evidence="4 5" key="1">
    <citation type="submission" date="2024-04" db="EMBL/GenBank/DDBJ databases">
        <authorList>
            <consortium name="Genoscope - CEA"/>
            <person name="William W."/>
        </authorList>
    </citation>
    <scope>NUCLEOTIDE SEQUENCE [LARGE SCALE GENOMIC DNA]</scope>
</reference>